<comment type="caution">
    <text evidence="2">The sequence shown here is derived from an EMBL/GenBank/DDBJ whole genome shotgun (WGS) entry which is preliminary data.</text>
</comment>
<evidence type="ECO:0000256" key="1">
    <source>
        <dbReference type="SAM" id="MobiDB-lite"/>
    </source>
</evidence>
<protein>
    <submittedName>
        <fullName evidence="2">Uncharacterized protein</fullName>
    </submittedName>
</protein>
<keyword evidence="3" id="KW-1185">Reference proteome</keyword>
<dbReference type="RefSeq" id="WP_305006902.1">
    <property type="nucleotide sequence ID" value="NZ_JAUQSY010000007.1"/>
</dbReference>
<evidence type="ECO:0000313" key="3">
    <source>
        <dbReference type="Proteomes" id="UP001176429"/>
    </source>
</evidence>
<feature type="region of interest" description="Disordered" evidence="1">
    <location>
        <begin position="1"/>
        <end position="23"/>
    </location>
</feature>
<sequence>MSDPILPFDSAPEPAERTPAGDPIYHYEDAAPFELAGGDDENIAAISDHIERHVGPISGVFHELLSDQVHIDVHIVAPSADFPF</sequence>
<gene>
    <name evidence="2" type="ORF">Q5H93_12680</name>
</gene>
<dbReference type="EMBL" id="JAUQSY010000007">
    <property type="protein sequence ID" value="MDO7875591.1"/>
    <property type="molecule type" value="Genomic_DNA"/>
</dbReference>
<reference evidence="2" key="1">
    <citation type="submission" date="2023-07" db="EMBL/GenBank/DDBJ databases">
        <authorList>
            <person name="Kim M.K."/>
        </authorList>
    </citation>
    <scope>NUCLEOTIDE SEQUENCE</scope>
    <source>
        <strain evidence="2">ASUV-10-1</strain>
    </source>
</reference>
<dbReference type="Proteomes" id="UP001176429">
    <property type="component" value="Unassembled WGS sequence"/>
</dbReference>
<evidence type="ECO:0000313" key="2">
    <source>
        <dbReference type="EMBL" id="MDO7875591.1"/>
    </source>
</evidence>
<name>A0ABT9BG12_9BACT</name>
<proteinExistence type="predicted"/>
<accession>A0ABT9BG12</accession>
<organism evidence="2 3">
    <name type="scientific">Hymenobacter aranciens</name>
    <dbReference type="NCBI Taxonomy" id="3063996"/>
    <lineage>
        <taxon>Bacteria</taxon>
        <taxon>Pseudomonadati</taxon>
        <taxon>Bacteroidota</taxon>
        <taxon>Cytophagia</taxon>
        <taxon>Cytophagales</taxon>
        <taxon>Hymenobacteraceae</taxon>
        <taxon>Hymenobacter</taxon>
    </lineage>
</organism>